<name>A0A023G5I2_AMBTT</name>
<protein>
    <submittedName>
        <fullName evidence="1">Putative lipocalin-2 1</fullName>
    </submittedName>
</protein>
<dbReference type="GO" id="GO:0030682">
    <property type="term" value="P:symbiont-mediated perturbation of host defenses"/>
    <property type="evidence" value="ECO:0007669"/>
    <property type="project" value="InterPro"/>
</dbReference>
<organism evidence="1">
    <name type="scientific">Amblyomma triste</name>
    <name type="common">Neotropical tick</name>
    <dbReference type="NCBI Taxonomy" id="251400"/>
    <lineage>
        <taxon>Eukaryota</taxon>
        <taxon>Metazoa</taxon>
        <taxon>Ecdysozoa</taxon>
        <taxon>Arthropoda</taxon>
        <taxon>Chelicerata</taxon>
        <taxon>Arachnida</taxon>
        <taxon>Acari</taxon>
        <taxon>Parasitiformes</taxon>
        <taxon>Ixodida</taxon>
        <taxon>Ixodoidea</taxon>
        <taxon>Ixodidae</taxon>
        <taxon>Amblyomminae</taxon>
        <taxon>Amblyomma</taxon>
    </lineage>
</organism>
<dbReference type="Gene3D" id="2.40.128.20">
    <property type="match status" value="1"/>
</dbReference>
<evidence type="ECO:0000313" key="1">
    <source>
        <dbReference type="EMBL" id="JAC28155.1"/>
    </source>
</evidence>
<accession>A0A023G5I2</accession>
<dbReference type="EMBL" id="GBBM01007263">
    <property type="protein sequence ID" value="JAC28155.1"/>
    <property type="molecule type" value="mRNA"/>
</dbReference>
<proteinExistence type="evidence at transcript level"/>
<dbReference type="InterPro" id="IPR002970">
    <property type="entry name" value="Tick_his-bd"/>
</dbReference>
<reference evidence="1" key="1">
    <citation type="submission" date="2014-03" db="EMBL/GenBank/DDBJ databases">
        <title>The sialotranscriptome of Amblyomma triste, Amblyomma parvum and Amblyomma cajennense ticks, uncovered by 454-based RNA-seq.</title>
        <authorList>
            <person name="Garcia G.R."/>
            <person name="Gardinassi L.G."/>
            <person name="Ribeiro J.M."/>
            <person name="Anatriello E."/>
            <person name="Ferreira B.R."/>
            <person name="Moreira H.N."/>
            <person name="Mafra C."/>
            <person name="Olegario M.M."/>
            <person name="Szabo P.J."/>
            <person name="Miranda-Santos I.K."/>
            <person name="Maruyama S.R."/>
        </authorList>
    </citation>
    <scope>NUCLEOTIDE SEQUENCE</scope>
    <source>
        <strain evidence="1">Mato Grasso do Sul</strain>
        <tissue evidence="1">Salivary glands</tissue>
    </source>
</reference>
<dbReference type="GO" id="GO:0043176">
    <property type="term" value="F:amine binding"/>
    <property type="evidence" value="ECO:0007669"/>
    <property type="project" value="InterPro"/>
</dbReference>
<dbReference type="InterPro" id="IPR012674">
    <property type="entry name" value="Calycin"/>
</dbReference>
<dbReference type="SUPFAM" id="SSF50814">
    <property type="entry name" value="Lipocalins"/>
    <property type="match status" value="1"/>
</dbReference>
<dbReference type="Pfam" id="PF02098">
    <property type="entry name" value="His_binding"/>
    <property type="match status" value="1"/>
</dbReference>
<dbReference type="AlphaFoldDB" id="A0A023G5I2"/>
<sequence>MGRTCKVLLYYKTVKCKIAVGCSSNGKMTRGFSSTLATACALLLLLQLVSSEPKLQLDHDTVDAFKTLENFPYAIALYDIDRDGDLDCLNAVRTEFEKEPPSATYILSIKDQNGQTMKNFTYYLQPGPTPDSNVVVIDNDYDHPLKNRFVYSDYEKCVIMQFPMNNRQVCVLWVNSAIKDDVPQSCVDQYQDNCSEGTPSYDQDSFVSFHIALQVSLS</sequence>